<keyword evidence="3" id="KW-1185">Reference proteome</keyword>
<keyword evidence="1" id="KW-0732">Signal</keyword>
<proteinExistence type="predicted"/>
<evidence type="ECO:0000313" key="3">
    <source>
        <dbReference type="Proteomes" id="UP001500631"/>
    </source>
</evidence>
<evidence type="ECO:0000313" key="2">
    <source>
        <dbReference type="EMBL" id="GAA5099818.1"/>
    </source>
</evidence>
<evidence type="ECO:0008006" key="4">
    <source>
        <dbReference type="Google" id="ProtNLM"/>
    </source>
</evidence>
<reference evidence="3" key="1">
    <citation type="journal article" date="2019" name="Int. J. Syst. Evol. Microbiol.">
        <title>The Global Catalogue of Microorganisms (GCM) 10K type strain sequencing project: providing services to taxonomists for standard genome sequencing and annotation.</title>
        <authorList>
            <consortium name="The Broad Institute Genomics Platform"/>
            <consortium name="The Broad Institute Genome Sequencing Center for Infectious Disease"/>
            <person name="Wu L."/>
            <person name="Ma J."/>
        </authorList>
    </citation>
    <scope>NUCLEOTIDE SEQUENCE [LARGE SCALE GENOMIC DNA]</scope>
    <source>
        <strain evidence="3">JCM 18424</strain>
    </source>
</reference>
<feature type="signal peptide" evidence="1">
    <location>
        <begin position="1"/>
        <end position="26"/>
    </location>
</feature>
<accession>A0ABP9MPJ2</accession>
<dbReference type="EMBL" id="BAABKE010000004">
    <property type="protein sequence ID" value="GAA5099818.1"/>
    <property type="molecule type" value="Genomic_DNA"/>
</dbReference>
<dbReference type="Proteomes" id="UP001500631">
    <property type="component" value="Unassembled WGS sequence"/>
</dbReference>
<gene>
    <name evidence="2" type="ORF">GCM10023338_13790</name>
</gene>
<evidence type="ECO:0000256" key="1">
    <source>
        <dbReference type="SAM" id="SignalP"/>
    </source>
</evidence>
<feature type="chain" id="PRO_5045867033" description="Secreted protein" evidence="1">
    <location>
        <begin position="27"/>
        <end position="112"/>
    </location>
</feature>
<name>A0ABP9MPJ2_9GAMM</name>
<sequence>MIVYKLSKNIIILLCSITVLIFSASAQSNHSEALTIDTNEQSTIGLWVKDGAAIKEYPVCYQLWKCESGRPTMGEAITLPKGEWGLCENYTDKSSDNFCTQCNAPPPIEVCE</sequence>
<protein>
    <recommendedName>
        <fullName evidence="4">Secreted protein</fullName>
    </recommendedName>
</protein>
<comment type="caution">
    <text evidence="2">The sequence shown here is derived from an EMBL/GenBank/DDBJ whole genome shotgun (WGS) entry which is preliminary data.</text>
</comment>
<organism evidence="2 3">
    <name type="scientific">Wohlfahrtiimonas larvae</name>
    <dbReference type="NCBI Taxonomy" id="1157986"/>
    <lineage>
        <taxon>Bacteria</taxon>
        <taxon>Pseudomonadati</taxon>
        <taxon>Pseudomonadota</taxon>
        <taxon>Gammaproteobacteria</taxon>
        <taxon>Cardiobacteriales</taxon>
        <taxon>Ignatzschineriaceae</taxon>
        <taxon>Wohlfahrtiimonas</taxon>
    </lineage>
</organism>